<feature type="region of interest" description="Disordered" evidence="3">
    <location>
        <begin position="125"/>
        <end position="232"/>
    </location>
</feature>
<evidence type="ECO:0000313" key="4">
    <source>
        <dbReference type="EMBL" id="KAL3690090.1"/>
    </source>
</evidence>
<evidence type="ECO:0008006" key="6">
    <source>
        <dbReference type="Google" id="ProtNLM"/>
    </source>
</evidence>
<accession>A0ABD3HEV7</accession>
<evidence type="ECO:0000256" key="2">
    <source>
        <dbReference type="ARBA" id="ARBA00023163"/>
    </source>
</evidence>
<sequence length="609" mass="66533">MNFESPFQIFVKVGGHFSLTIGGGRMQHGGGESFGDTDGDGGGFSFGGSSRSGFGSALENGRSRGVSFGPGDNSSGQSRQQEHWVSGSYNNRPGYNNSSAPVFMENMQRPSDLAGWIECMMDELQSSGSQGQLQAEQQRQQQQQSQPQHSPSTTSSSFVFMESSLDSMDSQGVQQPLQQPTLPSSSSPAAVTPENYSGSGDDYYNSDSVAAGAGAGTGTGTSSHPQMDSTGEAEPGVHLVHLLLACAEAVQRNDVRMAEDTVRRIQMLATLQRGPMGKVAAHFVEALARRIFGISAEAHREQPLTELLHFQWYEACPYLKFAHFTANQAILEAVQNCKRIHIVDCNLMHGLQWPALIQALALRPGGPPVFRLTGIGPPHQSGNDVLQEIGMKLAQLADMVNVQFEFRGVYAQKLDDVKPYMLHVREGEAVCVNAVMQLHKLLWNGNQNPVSSGVHGVLQSMRSLNPRVVTLVEQDANHNSPIFIERFMEALQYYSTIFDSLEACGGSPGAAQSSEQLLAEMYVGREIYNIVACEGYDRVERHENLAQWRRRMTEAGFQQKLMSSTALKQASMLLKLFPGDGYRVEENNGCLTLGWHNRSLLAASAWQCS</sequence>
<dbReference type="EMBL" id="JBJQOH010000004">
    <property type="protein sequence ID" value="KAL3690090.1"/>
    <property type="molecule type" value="Genomic_DNA"/>
</dbReference>
<dbReference type="Pfam" id="PF03514">
    <property type="entry name" value="GRAS"/>
    <property type="match status" value="1"/>
</dbReference>
<comment type="caution">
    <text evidence="4">The sequence shown here is derived from an EMBL/GenBank/DDBJ whole genome shotgun (WGS) entry which is preliminary data.</text>
</comment>
<evidence type="ECO:0000256" key="3">
    <source>
        <dbReference type="SAM" id="MobiDB-lite"/>
    </source>
</evidence>
<feature type="region of interest" description="Disordered" evidence="3">
    <location>
        <begin position="28"/>
        <end position="102"/>
    </location>
</feature>
<dbReference type="AlphaFoldDB" id="A0ABD3HEV7"/>
<name>A0ABD3HEV7_9MARC</name>
<evidence type="ECO:0000313" key="5">
    <source>
        <dbReference type="Proteomes" id="UP001633002"/>
    </source>
</evidence>
<dbReference type="PANTHER" id="PTHR31636">
    <property type="entry name" value="OSJNBA0084A10.13 PROTEIN-RELATED"/>
    <property type="match status" value="1"/>
</dbReference>
<gene>
    <name evidence="4" type="ORF">R1sor_016399</name>
</gene>
<feature type="compositionally biased region" description="Low complexity" evidence="3">
    <location>
        <begin position="47"/>
        <end position="56"/>
    </location>
</feature>
<dbReference type="Proteomes" id="UP001633002">
    <property type="component" value="Unassembled WGS sequence"/>
</dbReference>
<reference evidence="4 5" key="1">
    <citation type="submission" date="2024-09" db="EMBL/GenBank/DDBJ databases">
        <title>Chromosome-scale assembly of Riccia sorocarpa.</title>
        <authorList>
            <person name="Paukszto L."/>
        </authorList>
    </citation>
    <scope>NUCLEOTIDE SEQUENCE [LARGE SCALE GENOMIC DNA]</scope>
    <source>
        <strain evidence="4">LP-2024</strain>
        <tissue evidence="4">Aerial parts of the thallus</tissue>
    </source>
</reference>
<organism evidence="4 5">
    <name type="scientific">Riccia sorocarpa</name>
    <dbReference type="NCBI Taxonomy" id="122646"/>
    <lineage>
        <taxon>Eukaryota</taxon>
        <taxon>Viridiplantae</taxon>
        <taxon>Streptophyta</taxon>
        <taxon>Embryophyta</taxon>
        <taxon>Marchantiophyta</taxon>
        <taxon>Marchantiopsida</taxon>
        <taxon>Marchantiidae</taxon>
        <taxon>Marchantiales</taxon>
        <taxon>Ricciaceae</taxon>
        <taxon>Riccia</taxon>
    </lineage>
</organism>
<dbReference type="InterPro" id="IPR005202">
    <property type="entry name" value="TF_GRAS"/>
</dbReference>
<proteinExistence type="predicted"/>
<protein>
    <recommendedName>
        <fullName evidence="6">DELLA protein</fullName>
    </recommendedName>
</protein>
<feature type="compositionally biased region" description="Low complexity" evidence="3">
    <location>
        <begin position="170"/>
        <end position="212"/>
    </location>
</feature>
<evidence type="ECO:0000256" key="1">
    <source>
        <dbReference type="ARBA" id="ARBA00023015"/>
    </source>
</evidence>
<dbReference type="PROSITE" id="PS50985">
    <property type="entry name" value="GRAS"/>
    <property type="match status" value="1"/>
</dbReference>
<keyword evidence="2" id="KW-0804">Transcription</keyword>
<feature type="compositionally biased region" description="Low complexity" evidence="3">
    <location>
        <begin position="125"/>
        <end position="157"/>
    </location>
</feature>
<keyword evidence="1" id="KW-0805">Transcription regulation</keyword>
<feature type="compositionally biased region" description="Polar residues" evidence="3">
    <location>
        <begin position="87"/>
        <end position="100"/>
    </location>
</feature>
<keyword evidence="5" id="KW-1185">Reference proteome</keyword>